<dbReference type="InterPro" id="IPR003594">
    <property type="entry name" value="HATPase_dom"/>
</dbReference>
<feature type="transmembrane region" description="Helical" evidence="9">
    <location>
        <begin position="162"/>
        <end position="185"/>
    </location>
</feature>
<dbReference type="Gene3D" id="3.30.565.10">
    <property type="entry name" value="Histidine kinase-like ATPase, C-terminal domain"/>
    <property type="match status" value="1"/>
</dbReference>
<dbReference type="PRINTS" id="PR00344">
    <property type="entry name" value="BCTRLSENSOR"/>
</dbReference>
<dbReference type="PANTHER" id="PTHR45453:SF1">
    <property type="entry name" value="PHOSPHATE REGULON SENSOR PROTEIN PHOR"/>
    <property type="match status" value="1"/>
</dbReference>
<gene>
    <name evidence="12" type="primary">arlS_1</name>
    <name evidence="12" type="ORF">DEAC_c05430</name>
</gene>
<evidence type="ECO:0000313" key="12">
    <source>
        <dbReference type="EMBL" id="KLU67331.1"/>
    </source>
</evidence>
<keyword evidence="7" id="KW-0902">Two-component regulatory system</keyword>
<dbReference type="PROSITE" id="PS50885">
    <property type="entry name" value="HAMP"/>
    <property type="match status" value="1"/>
</dbReference>
<dbReference type="PANTHER" id="PTHR45453">
    <property type="entry name" value="PHOSPHATE REGULON SENSOR PROTEIN PHOR"/>
    <property type="match status" value="1"/>
</dbReference>
<comment type="catalytic activity">
    <reaction evidence="1">
        <text>ATP + protein L-histidine = ADP + protein N-phospho-L-histidine.</text>
        <dbReference type="EC" id="2.7.13.3"/>
    </reaction>
</comment>
<dbReference type="SUPFAM" id="SSF47384">
    <property type="entry name" value="Homodimeric domain of signal transducing histidine kinase"/>
    <property type="match status" value="1"/>
</dbReference>
<dbReference type="Gene3D" id="1.10.287.130">
    <property type="match status" value="1"/>
</dbReference>
<accession>A0A0J1IRM3</accession>
<keyword evidence="5 12" id="KW-0808">Transferase</keyword>
<dbReference type="AlphaFoldDB" id="A0A0J1IRM3"/>
<dbReference type="Proteomes" id="UP000036356">
    <property type="component" value="Unassembled WGS sequence"/>
</dbReference>
<evidence type="ECO:0000256" key="6">
    <source>
        <dbReference type="ARBA" id="ARBA00022777"/>
    </source>
</evidence>
<dbReference type="SMART" id="SM00304">
    <property type="entry name" value="HAMP"/>
    <property type="match status" value="1"/>
</dbReference>
<evidence type="ECO:0000256" key="2">
    <source>
        <dbReference type="ARBA" id="ARBA00004370"/>
    </source>
</evidence>
<comment type="subcellular location">
    <subcellularLocation>
        <location evidence="2">Membrane</location>
    </subcellularLocation>
</comment>
<keyword evidence="8 9" id="KW-0472">Membrane</keyword>
<dbReference type="GO" id="GO:0016036">
    <property type="term" value="P:cellular response to phosphate starvation"/>
    <property type="evidence" value="ECO:0007669"/>
    <property type="project" value="TreeGrafter"/>
</dbReference>
<dbReference type="EMBL" id="LDZY01000002">
    <property type="protein sequence ID" value="KLU67331.1"/>
    <property type="molecule type" value="Genomic_DNA"/>
</dbReference>
<keyword evidence="9" id="KW-1133">Transmembrane helix</keyword>
<dbReference type="PROSITE" id="PS50109">
    <property type="entry name" value="HIS_KIN"/>
    <property type="match status" value="1"/>
</dbReference>
<dbReference type="GO" id="GO:0005886">
    <property type="term" value="C:plasma membrane"/>
    <property type="evidence" value="ECO:0007669"/>
    <property type="project" value="TreeGrafter"/>
</dbReference>
<sequence length="513" mass="57128">MKNKSLNESPNSSSSISSRIRFSIVWKLNITLFFRMLGIFLVLDLFLCLLAAAGLFIRSEQTVTSAAQLITESGLPAPEAEQWLAINECSITTPTGEPKGIQIPPPLKTYFSKQTASGIRSIDLPNSKGLNEWGRFFGITYNVTIETGDQPYRISFHLQKTLQILVIMFAIVITFELLMLLRSIFTGARIIRNTFRPIQELAQTARNLSTEGVFSPEQLEVLAGKLDDINATHLDTRISVGDTQSELKTLAAAINGMLDRINESYRSQIRFVSDASHELRTPISVIQGYVNLLDRWGKNDEKTLQESIDAIKDETANMKGLVEQLLFLARGDNNTMALQLESFEVSALAEEVLRETQMIDEGHVYDSKIMTVFINGDKSLIKQALRILIDNAMKYTPTGKKITILISNSDNLARLTVQDEGIGIAPEAVSKIFDRFFRTDESRARATGGTGLGLSIAKWITERHGGHIEVLSRQDIGTRISIVLPADQKADHTMKEKNNINLAKKGPLQNELK</sequence>
<evidence type="ECO:0000256" key="3">
    <source>
        <dbReference type="ARBA" id="ARBA00012438"/>
    </source>
</evidence>
<evidence type="ECO:0000256" key="1">
    <source>
        <dbReference type="ARBA" id="ARBA00000085"/>
    </source>
</evidence>
<dbReference type="SUPFAM" id="SSF55874">
    <property type="entry name" value="ATPase domain of HSP90 chaperone/DNA topoisomerase II/histidine kinase"/>
    <property type="match status" value="1"/>
</dbReference>
<dbReference type="CDD" id="cd06225">
    <property type="entry name" value="HAMP"/>
    <property type="match status" value="1"/>
</dbReference>
<dbReference type="InterPro" id="IPR036890">
    <property type="entry name" value="HATPase_C_sf"/>
</dbReference>
<keyword evidence="13" id="KW-1185">Reference proteome</keyword>
<keyword evidence="9" id="KW-0812">Transmembrane</keyword>
<proteinExistence type="predicted"/>
<dbReference type="CDD" id="cd00075">
    <property type="entry name" value="HATPase"/>
    <property type="match status" value="1"/>
</dbReference>
<dbReference type="Pfam" id="PF00672">
    <property type="entry name" value="HAMP"/>
    <property type="match status" value="1"/>
</dbReference>
<feature type="domain" description="Histidine kinase" evidence="10">
    <location>
        <begin position="274"/>
        <end position="488"/>
    </location>
</feature>
<comment type="caution">
    <text evidence="12">The sequence shown here is derived from an EMBL/GenBank/DDBJ whole genome shotgun (WGS) entry which is preliminary data.</text>
</comment>
<dbReference type="Pfam" id="PF00512">
    <property type="entry name" value="HisKA"/>
    <property type="match status" value="1"/>
</dbReference>
<dbReference type="RefSeq" id="WP_047808491.1">
    <property type="nucleotide sequence ID" value="NZ_LDZY01000002.1"/>
</dbReference>
<dbReference type="FunFam" id="1.10.287.130:FF:000001">
    <property type="entry name" value="Two-component sensor histidine kinase"/>
    <property type="match status" value="1"/>
</dbReference>
<dbReference type="STRING" id="476652.DEAC_c05430"/>
<reference evidence="12 13" key="1">
    <citation type="submission" date="2015-06" db="EMBL/GenBank/DDBJ databases">
        <title>Draft genome of the moderately acidophilic sulfate reducer Candidatus Desulfosporosinus acididurans strain M1.</title>
        <authorList>
            <person name="Poehlein A."/>
            <person name="Petzsch P."/>
            <person name="Johnson B.D."/>
            <person name="Schloemann M."/>
            <person name="Daniel R."/>
            <person name="Muehling M."/>
        </authorList>
    </citation>
    <scope>NUCLEOTIDE SEQUENCE [LARGE SCALE GENOMIC DNA]</scope>
    <source>
        <strain evidence="12 13">M1</strain>
    </source>
</reference>
<evidence type="ECO:0000256" key="4">
    <source>
        <dbReference type="ARBA" id="ARBA00022553"/>
    </source>
</evidence>
<protein>
    <recommendedName>
        <fullName evidence="3">histidine kinase</fullName>
        <ecNumber evidence="3">2.7.13.3</ecNumber>
    </recommendedName>
</protein>
<evidence type="ECO:0000256" key="5">
    <source>
        <dbReference type="ARBA" id="ARBA00022679"/>
    </source>
</evidence>
<keyword evidence="4" id="KW-0597">Phosphoprotein</keyword>
<dbReference type="Gene3D" id="6.10.340.10">
    <property type="match status" value="1"/>
</dbReference>
<evidence type="ECO:0000256" key="7">
    <source>
        <dbReference type="ARBA" id="ARBA00023012"/>
    </source>
</evidence>
<name>A0A0J1IRM3_9FIRM</name>
<evidence type="ECO:0000256" key="8">
    <source>
        <dbReference type="ARBA" id="ARBA00023136"/>
    </source>
</evidence>
<dbReference type="GO" id="GO:0004721">
    <property type="term" value="F:phosphoprotein phosphatase activity"/>
    <property type="evidence" value="ECO:0007669"/>
    <property type="project" value="TreeGrafter"/>
</dbReference>
<keyword evidence="6 12" id="KW-0418">Kinase</keyword>
<dbReference type="InterPro" id="IPR036097">
    <property type="entry name" value="HisK_dim/P_sf"/>
</dbReference>
<dbReference type="InterPro" id="IPR003661">
    <property type="entry name" value="HisK_dim/P_dom"/>
</dbReference>
<evidence type="ECO:0000259" key="10">
    <source>
        <dbReference type="PROSITE" id="PS50109"/>
    </source>
</evidence>
<dbReference type="InterPro" id="IPR003660">
    <property type="entry name" value="HAMP_dom"/>
</dbReference>
<dbReference type="FunFam" id="3.30.565.10:FF:000006">
    <property type="entry name" value="Sensor histidine kinase WalK"/>
    <property type="match status" value="1"/>
</dbReference>
<evidence type="ECO:0000259" key="11">
    <source>
        <dbReference type="PROSITE" id="PS50885"/>
    </source>
</evidence>
<dbReference type="CDD" id="cd00082">
    <property type="entry name" value="HisKA"/>
    <property type="match status" value="1"/>
</dbReference>
<dbReference type="InterPro" id="IPR005467">
    <property type="entry name" value="His_kinase_dom"/>
</dbReference>
<dbReference type="InterPro" id="IPR004358">
    <property type="entry name" value="Sig_transdc_His_kin-like_C"/>
</dbReference>
<dbReference type="EC" id="2.7.13.3" evidence="3"/>
<dbReference type="InterPro" id="IPR050351">
    <property type="entry name" value="BphY/WalK/GraS-like"/>
</dbReference>
<feature type="domain" description="HAMP" evidence="11">
    <location>
        <begin position="192"/>
        <end position="266"/>
    </location>
</feature>
<organism evidence="12 13">
    <name type="scientific">Desulfosporosinus acididurans</name>
    <dbReference type="NCBI Taxonomy" id="476652"/>
    <lineage>
        <taxon>Bacteria</taxon>
        <taxon>Bacillati</taxon>
        <taxon>Bacillota</taxon>
        <taxon>Clostridia</taxon>
        <taxon>Eubacteriales</taxon>
        <taxon>Desulfitobacteriaceae</taxon>
        <taxon>Desulfosporosinus</taxon>
    </lineage>
</organism>
<dbReference type="SMART" id="SM00388">
    <property type="entry name" value="HisKA"/>
    <property type="match status" value="1"/>
</dbReference>
<dbReference type="SMART" id="SM00387">
    <property type="entry name" value="HATPase_c"/>
    <property type="match status" value="1"/>
</dbReference>
<feature type="transmembrane region" description="Helical" evidence="9">
    <location>
        <begin position="32"/>
        <end position="57"/>
    </location>
</feature>
<evidence type="ECO:0000313" key="13">
    <source>
        <dbReference type="Proteomes" id="UP000036356"/>
    </source>
</evidence>
<evidence type="ECO:0000256" key="9">
    <source>
        <dbReference type="SAM" id="Phobius"/>
    </source>
</evidence>
<dbReference type="PATRIC" id="fig|476652.3.peg.550"/>
<dbReference type="Pfam" id="PF02518">
    <property type="entry name" value="HATPase_c"/>
    <property type="match status" value="1"/>
</dbReference>
<dbReference type="GO" id="GO:0000155">
    <property type="term" value="F:phosphorelay sensor kinase activity"/>
    <property type="evidence" value="ECO:0007669"/>
    <property type="project" value="InterPro"/>
</dbReference>